<organism evidence="1 2">
    <name type="scientific">Aureobasidium mustum</name>
    <dbReference type="NCBI Taxonomy" id="2773714"/>
    <lineage>
        <taxon>Eukaryota</taxon>
        <taxon>Fungi</taxon>
        <taxon>Dikarya</taxon>
        <taxon>Ascomycota</taxon>
        <taxon>Pezizomycotina</taxon>
        <taxon>Dothideomycetes</taxon>
        <taxon>Dothideomycetidae</taxon>
        <taxon>Dothideales</taxon>
        <taxon>Saccotheciaceae</taxon>
        <taxon>Aureobasidium</taxon>
    </lineage>
</organism>
<reference evidence="1" key="1">
    <citation type="submission" date="2020-06" db="EMBL/GenBank/DDBJ databases">
        <authorList>
            <person name="Onetto C."/>
        </authorList>
    </citation>
    <scope>NUCLEOTIDE SEQUENCE</scope>
</reference>
<dbReference type="EMBL" id="CAIJEO010000012">
    <property type="protein sequence ID" value="CAD0100512.1"/>
    <property type="molecule type" value="Genomic_DNA"/>
</dbReference>
<feature type="non-terminal residue" evidence="1">
    <location>
        <position position="90"/>
    </location>
</feature>
<evidence type="ECO:0000313" key="2">
    <source>
        <dbReference type="Proteomes" id="UP000714618"/>
    </source>
</evidence>
<proteinExistence type="predicted"/>
<dbReference type="AlphaFoldDB" id="A0A9N8KCS0"/>
<gene>
    <name evidence="1" type="ORF">AWRI4233_LOCUS9337</name>
</gene>
<protein>
    <submittedName>
        <fullName evidence="1">Uncharacterized protein</fullName>
    </submittedName>
</protein>
<dbReference type="Proteomes" id="UP000714618">
    <property type="component" value="Unassembled WGS sequence"/>
</dbReference>
<accession>A0A9N8KCS0</accession>
<sequence>MCKHCNVEFDVTDNAEEDCQYPDEIDWDGDFWADHDEDCHGKIDLDLADEYPEGFIWTCCKENGEGEGCQIGPHEVDETYKPKEVKKRRL</sequence>
<dbReference type="OrthoDB" id="5422613at2759"/>
<keyword evidence="2" id="KW-1185">Reference proteome</keyword>
<comment type="caution">
    <text evidence="1">The sequence shown here is derived from an EMBL/GenBank/DDBJ whole genome shotgun (WGS) entry which is preliminary data.</text>
</comment>
<evidence type="ECO:0000313" key="1">
    <source>
        <dbReference type="EMBL" id="CAD0100512.1"/>
    </source>
</evidence>
<name>A0A9N8KCS0_9PEZI</name>
<dbReference type="PANTHER" id="PTHR38167:SF1">
    <property type="entry name" value="C2H2-TYPE DOMAIN-CONTAINING PROTEIN"/>
    <property type="match status" value="1"/>
</dbReference>
<dbReference type="PANTHER" id="PTHR38167">
    <property type="entry name" value="C2H2-TYPE DOMAIN-CONTAINING PROTEIN"/>
    <property type="match status" value="1"/>
</dbReference>